<dbReference type="Proteomes" id="UP001216510">
    <property type="component" value="Chromosome"/>
</dbReference>
<organism evidence="4 5">
    <name type="scientific">Pseudoduganella chitinolytica</name>
    <dbReference type="NCBI Taxonomy" id="34070"/>
    <lineage>
        <taxon>Bacteria</taxon>
        <taxon>Pseudomonadati</taxon>
        <taxon>Pseudomonadota</taxon>
        <taxon>Betaproteobacteria</taxon>
        <taxon>Burkholderiales</taxon>
        <taxon>Oxalobacteraceae</taxon>
        <taxon>Telluria group</taxon>
        <taxon>Pseudoduganella</taxon>
    </lineage>
</organism>
<dbReference type="InterPro" id="IPR010559">
    <property type="entry name" value="Sig_transdc_His_kin_internal"/>
</dbReference>
<evidence type="ECO:0000259" key="3">
    <source>
        <dbReference type="SMART" id="SM00387"/>
    </source>
</evidence>
<reference evidence="4 5" key="1">
    <citation type="submission" date="2023-02" db="EMBL/GenBank/DDBJ databases">
        <title>Gemone sequence of Telluria chitinolytica ACM 3522T.</title>
        <authorList>
            <person name="Frediansyah A."/>
            <person name="Miess H."/>
            <person name="Gross H."/>
        </authorList>
    </citation>
    <scope>NUCLEOTIDE SEQUENCE [LARGE SCALE GENOMIC DNA]</scope>
    <source>
        <strain evidence="4 5">ACM 3522</strain>
    </source>
</reference>
<name>A0ABY8BFD4_9BURK</name>
<dbReference type="GO" id="GO:0016301">
    <property type="term" value="F:kinase activity"/>
    <property type="evidence" value="ECO:0007669"/>
    <property type="project" value="UniProtKB-KW"/>
</dbReference>
<dbReference type="PANTHER" id="PTHR34220">
    <property type="entry name" value="SENSOR HISTIDINE KINASE YPDA"/>
    <property type="match status" value="1"/>
</dbReference>
<keyword evidence="2" id="KW-0812">Transmembrane</keyword>
<accession>A0ABY8BFD4</accession>
<keyword evidence="1" id="KW-0175">Coiled coil</keyword>
<dbReference type="Gene3D" id="3.30.565.10">
    <property type="entry name" value="Histidine kinase-like ATPase, C-terminal domain"/>
    <property type="match status" value="1"/>
</dbReference>
<keyword evidence="4" id="KW-0808">Transferase</keyword>
<dbReference type="SMART" id="SM00387">
    <property type="entry name" value="HATPase_c"/>
    <property type="match status" value="1"/>
</dbReference>
<evidence type="ECO:0000313" key="4">
    <source>
        <dbReference type="EMBL" id="WEF33681.1"/>
    </source>
</evidence>
<dbReference type="InterPro" id="IPR050640">
    <property type="entry name" value="Bact_2-comp_sensor_kinase"/>
</dbReference>
<proteinExistence type="predicted"/>
<feature type="transmembrane region" description="Helical" evidence="2">
    <location>
        <begin position="31"/>
        <end position="52"/>
    </location>
</feature>
<sequence length="443" mass="47551">MPSPAFLPTGVPAGPEVEHDRRLVRRYLLQSALRFNAGSLLFLSLAIALLPLGLGIGTGAPGETGAHKLNPYMVGGGVLALMAWLALMSGGVARGYLARLGEQGKALSAEAMAATVTRRLHAPFNAYTTFDLCTEALSGLALGTALGYAGPAAFRHDPFKGRIVLGRWRPLALGRHVEVRLSTEPGPSCQIELRCRPGVTWFAIQQGQALHAAETVYAQLRQQLERHAAALEAARRERELERTSLQARLSALQAQVEPHFLFNTLANLKYLIRTDQQGAQDMLDHLVGYLQNALPDMRSVSSTLGRELDLVSDYLAVMRIRMGERLRFEVAVDEDLRSLPFPPAMLISLVENAVKHGLERASRPGLITIGASRECTRDGQVLSVSVVDDGVGLTEQAGQGTGLANIAERLLLLYGRTAGLVVEPAEASGVRAVLTVPVAGKGA</sequence>
<evidence type="ECO:0000256" key="2">
    <source>
        <dbReference type="SAM" id="Phobius"/>
    </source>
</evidence>
<dbReference type="Pfam" id="PF06580">
    <property type="entry name" value="His_kinase"/>
    <property type="match status" value="1"/>
</dbReference>
<keyword evidence="2" id="KW-0472">Membrane</keyword>
<dbReference type="SUPFAM" id="SSF55874">
    <property type="entry name" value="ATPase domain of HSP90 chaperone/DNA topoisomerase II/histidine kinase"/>
    <property type="match status" value="1"/>
</dbReference>
<evidence type="ECO:0000256" key="1">
    <source>
        <dbReference type="SAM" id="Coils"/>
    </source>
</evidence>
<dbReference type="PANTHER" id="PTHR34220:SF9">
    <property type="entry name" value="SIGNAL TRANSDUCTION HISTIDINE KINASE INTERNAL REGION DOMAIN-CONTAINING PROTEIN"/>
    <property type="match status" value="1"/>
</dbReference>
<dbReference type="EMBL" id="CP119083">
    <property type="protein sequence ID" value="WEF33681.1"/>
    <property type="molecule type" value="Genomic_DNA"/>
</dbReference>
<evidence type="ECO:0000313" key="5">
    <source>
        <dbReference type="Proteomes" id="UP001216510"/>
    </source>
</evidence>
<dbReference type="RefSeq" id="WP_277416371.1">
    <property type="nucleotide sequence ID" value="NZ_CP119083.1"/>
</dbReference>
<dbReference type="InterPro" id="IPR036890">
    <property type="entry name" value="HATPase_C_sf"/>
</dbReference>
<keyword evidence="5" id="KW-1185">Reference proteome</keyword>
<keyword evidence="2" id="KW-1133">Transmembrane helix</keyword>
<feature type="domain" description="Histidine kinase/HSP90-like ATPase" evidence="3">
    <location>
        <begin position="341"/>
        <end position="440"/>
    </location>
</feature>
<feature type="transmembrane region" description="Helical" evidence="2">
    <location>
        <begin position="72"/>
        <end position="97"/>
    </location>
</feature>
<keyword evidence="4" id="KW-0418">Kinase</keyword>
<gene>
    <name evidence="4" type="ORF">PX653_02510</name>
</gene>
<feature type="coiled-coil region" evidence="1">
    <location>
        <begin position="210"/>
        <end position="255"/>
    </location>
</feature>
<protein>
    <submittedName>
        <fullName evidence="4">Histidine kinase</fullName>
    </submittedName>
</protein>
<dbReference type="InterPro" id="IPR003594">
    <property type="entry name" value="HATPase_dom"/>
</dbReference>